<keyword evidence="3" id="KW-1133">Transmembrane helix</keyword>
<feature type="transmembrane region" description="Helical" evidence="3">
    <location>
        <begin position="561"/>
        <end position="582"/>
    </location>
</feature>
<keyword evidence="3" id="KW-0472">Membrane</keyword>
<dbReference type="PANTHER" id="PTHR14239:SF0">
    <property type="entry name" value="F420-DEPENDENT NADP REDUCTASE"/>
    <property type="match status" value="1"/>
</dbReference>
<protein>
    <submittedName>
        <fullName evidence="5">Metalloreductase STEAP4</fullName>
    </submittedName>
</protein>
<name>A0A2J7ZYN2_9CHLO</name>
<feature type="transmembrane region" description="Helical" evidence="3">
    <location>
        <begin position="307"/>
        <end position="325"/>
    </location>
</feature>
<evidence type="ECO:0000256" key="3">
    <source>
        <dbReference type="SAM" id="Phobius"/>
    </source>
</evidence>
<feature type="transmembrane region" description="Helical" evidence="3">
    <location>
        <begin position="534"/>
        <end position="555"/>
    </location>
</feature>
<dbReference type="AlphaFoldDB" id="A0A2J7ZYN2"/>
<organism evidence="5 6">
    <name type="scientific">Tetrabaena socialis</name>
    <dbReference type="NCBI Taxonomy" id="47790"/>
    <lineage>
        <taxon>Eukaryota</taxon>
        <taxon>Viridiplantae</taxon>
        <taxon>Chlorophyta</taxon>
        <taxon>core chlorophytes</taxon>
        <taxon>Chlorophyceae</taxon>
        <taxon>CS clade</taxon>
        <taxon>Chlamydomonadales</taxon>
        <taxon>Tetrabaenaceae</taxon>
        <taxon>Tetrabaena</taxon>
    </lineage>
</organism>
<evidence type="ECO:0000259" key="4">
    <source>
        <dbReference type="Pfam" id="PF03807"/>
    </source>
</evidence>
<keyword evidence="6" id="KW-1185">Reference proteome</keyword>
<gene>
    <name evidence="5" type="ORF">TSOC_008378</name>
</gene>
<feature type="transmembrane region" description="Helical" evidence="3">
    <location>
        <begin position="390"/>
        <end position="411"/>
    </location>
</feature>
<dbReference type="InterPro" id="IPR051267">
    <property type="entry name" value="STEAP_metalloreductase"/>
</dbReference>
<evidence type="ECO:0000313" key="5">
    <source>
        <dbReference type="EMBL" id="PNH05383.1"/>
    </source>
</evidence>
<accession>A0A2J7ZYN2</accession>
<dbReference type="InterPro" id="IPR036291">
    <property type="entry name" value="NAD(P)-bd_dom_sf"/>
</dbReference>
<dbReference type="Gene3D" id="3.40.50.720">
    <property type="entry name" value="NAD(P)-binding Rossmann-like Domain"/>
    <property type="match status" value="2"/>
</dbReference>
<dbReference type="SUPFAM" id="SSF51735">
    <property type="entry name" value="NAD(P)-binding Rossmann-fold domains"/>
    <property type="match status" value="1"/>
</dbReference>
<evidence type="ECO:0000313" key="6">
    <source>
        <dbReference type="Proteomes" id="UP000236333"/>
    </source>
</evidence>
<dbReference type="Proteomes" id="UP000236333">
    <property type="component" value="Unassembled WGS sequence"/>
</dbReference>
<reference evidence="5 6" key="1">
    <citation type="journal article" date="2017" name="Mol. Biol. Evol.">
        <title>The 4-celled Tetrabaena socialis nuclear genome reveals the essential components for genetic control of cell number at the origin of multicellularity in the volvocine lineage.</title>
        <authorList>
            <person name="Featherston J."/>
            <person name="Arakaki Y."/>
            <person name="Hanschen E.R."/>
            <person name="Ferris P.J."/>
            <person name="Michod R.E."/>
            <person name="Olson B.J.S.C."/>
            <person name="Nozaki H."/>
            <person name="Durand P.M."/>
        </authorList>
    </citation>
    <scope>NUCLEOTIDE SEQUENCE [LARGE SCALE GENOMIC DNA]</scope>
    <source>
        <strain evidence="5 6">NIES-571</strain>
    </source>
</reference>
<evidence type="ECO:0000256" key="1">
    <source>
        <dbReference type="ARBA" id="ARBA00023002"/>
    </source>
</evidence>
<feature type="region of interest" description="Disordered" evidence="2">
    <location>
        <begin position="152"/>
        <end position="182"/>
    </location>
</feature>
<evidence type="ECO:0000256" key="2">
    <source>
        <dbReference type="SAM" id="MobiDB-lite"/>
    </source>
</evidence>
<keyword evidence="1" id="KW-0560">Oxidoreductase</keyword>
<dbReference type="EMBL" id="PGGS01000310">
    <property type="protein sequence ID" value="PNH05383.1"/>
    <property type="molecule type" value="Genomic_DNA"/>
</dbReference>
<feature type="transmembrane region" description="Helical" evidence="3">
    <location>
        <begin position="496"/>
        <end position="513"/>
    </location>
</feature>
<feature type="transmembrane region" description="Helical" evidence="3">
    <location>
        <begin position="345"/>
        <end position="369"/>
    </location>
</feature>
<keyword evidence="3" id="KW-0812">Transmembrane</keyword>
<dbReference type="Pfam" id="PF03807">
    <property type="entry name" value="F420_oxidored"/>
    <property type="match status" value="1"/>
</dbReference>
<comment type="caution">
    <text evidence="5">The sequence shown here is derived from an EMBL/GenBank/DDBJ whole genome shotgun (WGS) entry which is preliminary data.</text>
</comment>
<sequence length="625" mass="66797">MRVAVIGTGPMAQGLCSLATRSGATSGNVEMRMCSRRAEKGSETFLEGLPLTPISSMRETLEWSEIVVLAVQASQIPAIVAEHGHLLVTRVVLDITNPSRADIDAIAAAARDPSPSPATSSSPGTTVIAVDCDRRPRDSAGSAYGGFPTAPAPALVVDRRPPDSAVDSAYGGFPAAPAPAPEAAEAAAKPAKLGLSSSQTSWVGSTASASASAAHALSALLSHAAEGSPVRVVKALNNVSAYALIHSDPLVDDIKTVAASDDANAAKLVRTLLEAMGVDCRVVPSLSYAVRMEGWHRGTFAEWQMPCWVMFVSLVLMWVFSAVRYNHYDHVPWYQATMWITNKALGWAGLWGLLYCYLPGMATTYAQLFRRTPTVRLWRWVQRWMEARKQLGLLSLLFVMLHLALSTYLWMPSYYTKLWQPTDVLGLGVGPAGKLDKYGMAPAASLPKQAIKLPASASAADATANATAAATAAGNLIARSAAAVSIRRRLNWQGEASMLVGILAGFSMLLTGLTSLPHITHRLNWGEWVLAQSWLGWFSFCAATAHTLILGITWWPTAATAWPAMIPTITLLSTAPCVIVIAGKLLLMSPPVAFALARIRAGVWGKASQLHAIYVSRHRSWCAQP</sequence>
<dbReference type="PANTHER" id="PTHR14239">
    <property type="entry name" value="DUDULIN-RELATED"/>
    <property type="match status" value="1"/>
</dbReference>
<feature type="domain" description="Pyrroline-5-carboxylate reductase catalytic N-terminal" evidence="4">
    <location>
        <begin position="2"/>
        <end position="98"/>
    </location>
</feature>
<dbReference type="GO" id="GO:0016491">
    <property type="term" value="F:oxidoreductase activity"/>
    <property type="evidence" value="ECO:0007669"/>
    <property type="project" value="UniProtKB-KW"/>
</dbReference>
<proteinExistence type="predicted"/>
<dbReference type="OrthoDB" id="550646at2759"/>
<dbReference type="InterPro" id="IPR028939">
    <property type="entry name" value="P5C_Rdtase_cat_N"/>
</dbReference>